<keyword evidence="4" id="KW-0472">Membrane</keyword>
<feature type="compositionally biased region" description="Basic and acidic residues" evidence="6">
    <location>
        <begin position="55"/>
        <end position="82"/>
    </location>
</feature>
<evidence type="ECO:0000313" key="8">
    <source>
        <dbReference type="EMBL" id="CAA7392998.1"/>
    </source>
</evidence>
<evidence type="ECO:0000256" key="3">
    <source>
        <dbReference type="ARBA" id="ARBA00022989"/>
    </source>
</evidence>
<feature type="coiled-coil region" evidence="5">
    <location>
        <begin position="189"/>
        <end position="223"/>
    </location>
</feature>
<evidence type="ECO:0000256" key="4">
    <source>
        <dbReference type="ARBA" id="ARBA00023136"/>
    </source>
</evidence>
<evidence type="ECO:0000259" key="7">
    <source>
        <dbReference type="PROSITE" id="PS51469"/>
    </source>
</evidence>
<dbReference type="Pfam" id="PF07738">
    <property type="entry name" value="Sad1_UNC"/>
    <property type="match status" value="1"/>
</dbReference>
<gene>
    <name evidence="8" type="ORF">SI8410_03003818</name>
</gene>
<dbReference type="PANTHER" id="PTHR12911:SF8">
    <property type="entry name" value="KLAROID PROTEIN-RELATED"/>
    <property type="match status" value="1"/>
</dbReference>
<evidence type="ECO:0000256" key="6">
    <source>
        <dbReference type="SAM" id="MobiDB-lite"/>
    </source>
</evidence>
<accession>A0A7I8K5Y6</accession>
<feature type="region of interest" description="Disordered" evidence="6">
    <location>
        <begin position="34"/>
        <end position="99"/>
    </location>
</feature>
<protein>
    <recommendedName>
        <fullName evidence="7">SUN domain-containing protein</fullName>
    </recommendedName>
</protein>
<name>A0A7I8K5Y6_SPIIN</name>
<reference evidence="8" key="1">
    <citation type="submission" date="2020-02" db="EMBL/GenBank/DDBJ databases">
        <authorList>
            <person name="Scholz U."/>
            <person name="Mascher M."/>
            <person name="Fiebig A."/>
        </authorList>
    </citation>
    <scope>NUCLEOTIDE SEQUENCE</scope>
</reference>
<sequence>MSSSTVAIAANSAINALDSDLKSSARRRHAFVAEKKSTVDTVADGENPAVSGNRVDGRDGHSVRDEYAQERPRELPHRKDDLTAAPKISLKHKKSPSKADKPRWRTILSILIKNGLLLTVLLNLGRMGWKWIDLQGEVTRSLFTAPAFVDQISDVEASLRKTTEMLQDRMQAVHSKVDREIGIVKKELTEEIKGRTDSLEKKLRQLETRSDDLEVSLTKLKDTSFFSKDDLQKILDDLRKGQNTVTNTRQVTLDEIKAYARDIIEKEIEKHAADGLGKVDYALASGGGRVVRHSEAYSFGKGSWFPVGKGRSGGVHASAHKMLQPSFGEPGQCFPLRGSTGFVEIKLRTGIIPESITIEHVAKSVGYDRSSAPKDCRISAWLEGLGNSPSSWPERTMLTLVEFTYDLGKGNAQTFGAAPSSVGMVNMVRLDFSSNHGNPSYTCLYRLRIHGAEPDPVKMVMGS</sequence>
<evidence type="ECO:0000256" key="1">
    <source>
        <dbReference type="ARBA" id="ARBA00004370"/>
    </source>
</evidence>
<dbReference type="InterPro" id="IPR045119">
    <property type="entry name" value="SUN1-5"/>
</dbReference>
<dbReference type="GO" id="GO:0005635">
    <property type="term" value="C:nuclear envelope"/>
    <property type="evidence" value="ECO:0007669"/>
    <property type="project" value="TreeGrafter"/>
</dbReference>
<dbReference type="Proteomes" id="UP000663760">
    <property type="component" value="Chromosome 3"/>
</dbReference>
<evidence type="ECO:0000256" key="5">
    <source>
        <dbReference type="SAM" id="Coils"/>
    </source>
</evidence>
<dbReference type="PANTHER" id="PTHR12911">
    <property type="entry name" value="SAD1/UNC-84-LIKE PROTEIN-RELATED"/>
    <property type="match status" value="1"/>
</dbReference>
<dbReference type="PROSITE" id="PS51469">
    <property type="entry name" value="SUN"/>
    <property type="match status" value="1"/>
</dbReference>
<dbReference type="InterPro" id="IPR012919">
    <property type="entry name" value="SUN_dom"/>
</dbReference>
<dbReference type="AlphaFoldDB" id="A0A7I8K5Y6"/>
<dbReference type="EMBL" id="LR746266">
    <property type="protein sequence ID" value="CAA7392998.1"/>
    <property type="molecule type" value="Genomic_DNA"/>
</dbReference>
<organism evidence="8 9">
    <name type="scientific">Spirodela intermedia</name>
    <name type="common">Intermediate duckweed</name>
    <dbReference type="NCBI Taxonomy" id="51605"/>
    <lineage>
        <taxon>Eukaryota</taxon>
        <taxon>Viridiplantae</taxon>
        <taxon>Streptophyta</taxon>
        <taxon>Embryophyta</taxon>
        <taxon>Tracheophyta</taxon>
        <taxon>Spermatophyta</taxon>
        <taxon>Magnoliopsida</taxon>
        <taxon>Liliopsida</taxon>
        <taxon>Araceae</taxon>
        <taxon>Lemnoideae</taxon>
        <taxon>Spirodela</taxon>
    </lineage>
</organism>
<proteinExistence type="predicted"/>
<evidence type="ECO:0000256" key="2">
    <source>
        <dbReference type="ARBA" id="ARBA00022692"/>
    </source>
</evidence>
<dbReference type="GO" id="GO:0016020">
    <property type="term" value="C:membrane"/>
    <property type="evidence" value="ECO:0007669"/>
    <property type="project" value="UniProtKB-SubCell"/>
</dbReference>
<dbReference type="OrthoDB" id="342281at2759"/>
<keyword evidence="5" id="KW-0175">Coiled coil</keyword>
<feature type="domain" description="SUN" evidence="7">
    <location>
        <begin position="276"/>
        <end position="454"/>
    </location>
</feature>
<keyword evidence="9" id="KW-1185">Reference proteome</keyword>
<dbReference type="Gene3D" id="2.60.120.260">
    <property type="entry name" value="Galactose-binding domain-like"/>
    <property type="match status" value="1"/>
</dbReference>
<dbReference type="GO" id="GO:0043495">
    <property type="term" value="F:protein-membrane adaptor activity"/>
    <property type="evidence" value="ECO:0007669"/>
    <property type="project" value="TreeGrafter"/>
</dbReference>
<comment type="subcellular location">
    <subcellularLocation>
        <location evidence="1">Membrane</location>
    </subcellularLocation>
</comment>
<keyword evidence="3" id="KW-1133">Transmembrane helix</keyword>
<keyword evidence="2" id="KW-0812">Transmembrane</keyword>
<evidence type="ECO:0000313" key="9">
    <source>
        <dbReference type="Proteomes" id="UP000663760"/>
    </source>
</evidence>